<proteinExistence type="inferred from homology"/>
<dbReference type="NCBIfam" id="TIGR01493">
    <property type="entry name" value="HAD-SF-IA-v2"/>
    <property type="match status" value="1"/>
</dbReference>
<keyword evidence="2 3" id="KW-0378">Hydrolase</keyword>
<gene>
    <name evidence="3" type="ORF">PROQFM164_S07g000135</name>
</gene>
<organism evidence="3 4">
    <name type="scientific">Penicillium roqueforti (strain FM164)</name>
    <dbReference type="NCBI Taxonomy" id="1365484"/>
    <lineage>
        <taxon>Eukaryota</taxon>
        <taxon>Fungi</taxon>
        <taxon>Dikarya</taxon>
        <taxon>Ascomycota</taxon>
        <taxon>Pezizomycotina</taxon>
        <taxon>Eurotiomycetes</taxon>
        <taxon>Eurotiomycetidae</taxon>
        <taxon>Eurotiales</taxon>
        <taxon>Aspergillaceae</taxon>
        <taxon>Penicillium</taxon>
    </lineage>
</organism>
<dbReference type="SFLD" id="SFLDG01129">
    <property type="entry name" value="C1.5:_HAD__Beta-PGM__Phosphata"/>
    <property type="match status" value="1"/>
</dbReference>
<dbReference type="InterPro" id="IPR023198">
    <property type="entry name" value="PGP-like_dom2"/>
</dbReference>
<dbReference type="SUPFAM" id="SSF56784">
    <property type="entry name" value="HAD-like"/>
    <property type="match status" value="1"/>
</dbReference>
<evidence type="ECO:0000256" key="1">
    <source>
        <dbReference type="ARBA" id="ARBA00008106"/>
    </source>
</evidence>
<evidence type="ECO:0000313" key="4">
    <source>
        <dbReference type="Proteomes" id="UP000030686"/>
    </source>
</evidence>
<dbReference type="Gene3D" id="1.10.150.240">
    <property type="entry name" value="Putative phosphatase, domain 2"/>
    <property type="match status" value="1"/>
</dbReference>
<dbReference type="SFLD" id="SFLDS00003">
    <property type="entry name" value="Haloacid_Dehalogenase"/>
    <property type="match status" value="1"/>
</dbReference>
<dbReference type="Proteomes" id="UP000030686">
    <property type="component" value="Unassembled WGS sequence"/>
</dbReference>
<evidence type="ECO:0000313" key="3">
    <source>
        <dbReference type="EMBL" id="CDM37787.1"/>
    </source>
</evidence>
<reference evidence="3" key="1">
    <citation type="journal article" date="2014" name="Nat. Commun.">
        <title>Multiple recent horizontal transfers of a large genomic region in cheese making fungi.</title>
        <authorList>
            <person name="Cheeseman K."/>
            <person name="Ropars J."/>
            <person name="Renault P."/>
            <person name="Dupont J."/>
            <person name="Gouzy J."/>
            <person name="Branca A."/>
            <person name="Abraham A.L."/>
            <person name="Ceppi M."/>
            <person name="Conseiller E."/>
            <person name="Debuchy R."/>
            <person name="Malagnac F."/>
            <person name="Goarin A."/>
            <person name="Silar P."/>
            <person name="Lacoste S."/>
            <person name="Sallet E."/>
            <person name="Bensimon A."/>
            <person name="Giraud T."/>
            <person name="Brygoo Y."/>
        </authorList>
    </citation>
    <scope>NUCLEOTIDE SEQUENCE [LARGE SCALE GENOMIC DNA]</scope>
    <source>
        <strain evidence="3">FM164</strain>
    </source>
</reference>
<dbReference type="InterPro" id="IPR006328">
    <property type="entry name" value="2-HAD"/>
</dbReference>
<dbReference type="AlphaFoldDB" id="W6R7I4"/>
<dbReference type="PRINTS" id="PR00413">
    <property type="entry name" value="HADHALOGNASE"/>
</dbReference>
<dbReference type="GO" id="GO:0019120">
    <property type="term" value="F:hydrolase activity, acting on acid halide bonds, in C-halide compounds"/>
    <property type="evidence" value="ECO:0007669"/>
    <property type="project" value="InterPro"/>
</dbReference>
<protein>
    <submittedName>
        <fullName evidence="3">Haloacid dehalogenase/epoxide hydrolase</fullName>
    </submittedName>
</protein>
<dbReference type="EMBL" id="HG792021">
    <property type="protein sequence ID" value="CDM37787.1"/>
    <property type="molecule type" value="Genomic_DNA"/>
</dbReference>
<accession>W6R7I4</accession>
<dbReference type="InterPro" id="IPR006439">
    <property type="entry name" value="HAD-SF_hydro_IA"/>
</dbReference>
<dbReference type="CDD" id="cd02588">
    <property type="entry name" value="HAD_L2-DEX"/>
    <property type="match status" value="1"/>
</dbReference>
<evidence type="ECO:0000256" key="2">
    <source>
        <dbReference type="ARBA" id="ARBA00022801"/>
    </source>
</evidence>
<dbReference type="GO" id="GO:0016791">
    <property type="term" value="F:phosphatase activity"/>
    <property type="evidence" value="ECO:0007669"/>
    <property type="project" value="UniProtKB-ARBA"/>
</dbReference>
<dbReference type="Gene3D" id="3.40.50.1000">
    <property type="entry name" value="HAD superfamily/HAD-like"/>
    <property type="match status" value="1"/>
</dbReference>
<comment type="similarity">
    <text evidence="1">Belongs to the HAD-like hydrolase superfamily. S-2-haloalkanoic acid dehalogenase family.</text>
</comment>
<dbReference type="InterPro" id="IPR036412">
    <property type="entry name" value="HAD-like_sf"/>
</dbReference>
<dbReference type="PANTHER" id="PTHR43316">
    <property type="entry name" value="HYDROLASE, HALOACID DELAHOGENASE-RELATED"/>
    <property type="match status" value="1"/>
</dbReference>
<dbReference type="InterPro" id="IPR023214">
    <property type="entry name" value="HAD_sf"/>
</dbReference>
<sequence>MCAKILLAFDLYGTLLSTESIQSHLQIHFEPEIARAISEKWRRFQLEYTWRLNSMSRYEDFTEVTRNSLLHALAENGQSLDDASISQLMTAYDNLSAFPDVAPALDKLSQESLFKPVIFSNGSNVMVSNSVNRCLSQHASIFHGLLTADDIQRYKPSRLFYQRLAEQFGKGLANEDIWIISANPFDIVGSRNMGMRAVWVDRAGSGWKDAVIPDLKPTLVVHSLQDVTDKIQAYIK</sequence>
<dbReference type="PANTHER" id="PTHR43316:SF3">
    <property type="entry name" value="HALOACID DEHALOGENASE, TYPE II (AFU_ORTHOLOGUE AFUA_2G07750)-RELATED"/>
    <property type="match status" value="1"/>
</dbReference>
<dbReference type="OrthoDB" id="3256520at2759"/>
<name>W6R7I4_PENRF</name>
<dbReference type="Pfam" id="PF00702">
    <property type="entry name" value="Hydrolase"/>
    <property type="match status" value="1"/>
</dbReference>
<keyword evidence="4" id="KW-1185">Reference proteome</keyword>
<dbReference type="InterPro" id="IPR051540">
    <property type="entry name" value="S-2-haloacid_dehalogenase"/>
</dbReference>
<dbReference type="OMA" id="VCWVNRR"/>
<dbReference type="STRING" id="1365484.W6R7I4"/>
<dbReference type="NCBIfam" id="TIGR01428">
    <property type="entry name" value="HAD_type_II"/>
    <property type="match status" value="1"/>
</dbReference>